<keyword evidence="11" id="KW-1006">Bacterial flagellum protein export</keyword>
<evidence type="ECO:0000256" key="4">
    <source>
        <dbReference type="ARBA" id="ARBA00022448"/>
    </source>
</evidence>
<dbReference type="RefSeq" id="WP_144990958.1">
    <property type="nucleotide sequence ID" value="NZ_VNJK01000001.1"/>
</dbReference>
<sequence>MRVKKYIVETMPEAMSQIRQELGKDAVIVSTKEIKSGGFLGFFAKQKIEVTAAVDEQPASVPAKEMVTARPSVPSSVARNAYAGRNQATSYPSERIQQKPAPQPELSVKEVQSASFTSSDRIDQQELAVSSAVSVPSASVVTNEASEASLQNELQEMKAMVKSMLRHTEHERWPDTVRQLEKHLLEQGVFSEYAYDLAKQSMDRCIQLGVNEPDAAMLKREASSILSELFMRNVKEGIAPNTRIIYFVGPTGVGKTTTIAKLAADQMFHHNRKVGFVTSDTYRIAAVEQLRTYASILNSPLEVVTSPNDLQRALIALEDCNLVLMDTAGRNYRNDMFVNEMRSLLKPLEGSESVLVLSLTSKSDDMMAIVKQFQANKLDRIIFTKADETVTYGAYVNVAMRTKVPFSYITYGQNVPDDIRAFSPSEAAEQLLGEF</sequence>
<evidence type="ECO:0000256" key="13">
    <source>
        <dbReference type="NCBIfam" id="TIGR03499"/>
    </source>
</evidence>
<dbReference type="OrthoDB" id="9778554at2"/>
<dbReference type="InterPro" id="IPR027417">
    <property type="entry name" value="P-loop_NTPase"/>
</dbReference>
<dbReference type="CDD" id="cd17873">
    <property type="entry name" value="FlhF"/>
    <property type="match status" value="1"/>
</dbReference>
<evidence type="ECO:0000256" key="5">
    <source>
        <dbReference type="ARBA" id="ARBA00022475"/>
    </source>
</evidence>
<dbReference type="Pfam" id="PF00448">
    <property type="entry name" value="SRP54"/>
    <property type="match status" value="1"/>
</dbReference>
<feature type="domain" description="SRP54-type proteins GTP-binding" evidence="15">
    <location>
        <begin position="242"/>
        <end position="433"/>
    </location>
</feature>
<feature type="region of interest" description="Disordered" evidence="14">
    <location>
        <begin position="79"/>
        <end position="105"/>
    </location>
</feature>
<evidence type="ECO:0000256" key="14">
    <source>
        <dbReference type="SAM" id="MobiDB-lite"/>
    </source>
</evidence>
<comment type="similarity">
    <text evidence="2">Belongs to the GTP-binding SRP family.</text>
</comment>
<evidence type="ECO:0000256" key="1">
    <source>
        <dbReference type="ARBA" id="ARBA00004413"/>
    </source>
</evidence>
<dbReference type="GO" id="GO:0005886">
    <property type="term" value="C:plasma membrane"/>
    <property type="evidence" value="ECO:0007669"/>
    <property type="project" value="UniProtKB-SubCell"/>
</dbReference>
<dbReference type="PANTHER" id="PTHR43134">
    <property type="entry name" value="SIGNAL RECOGNITION PARTICLE RECEPTOR SUBUNIT ALPHA"/>
    <property type="match status" value="1"/>
</dbReference>
<dbReference type="AlphaFoldDB" id="A0A559J254"/>
<keyword evidence="9" id="KW-0342">GTP-binding</keyword>
<keyword evidence="10" id="KW-0472">Membrane</keyword>
<dbReference type="Gene3D" id="3.40.50.300">
    <property type="entry name" value="P-loop containing nucleotide triphosphate hydrolases"/>
    <property type="match status" value="1"/>
</dbReference>
<evidence type="ECO:0000256" key="3">
    <source>
        <dbReference type="ARBA" id="ARBA00014919"/>
    </source>
</evidence>
<dbReference type="InterPro" id="IPR020006">
    <property type="entry name" value="FlhF"/>
</dbReference>
<dbReference type="GO" id="GO:0005047">
    <property type="term" value="F:signal recognition particle binding"/>
    <property type="evidence" value="ECO:0007669"/>
    <property type="project" value="TreeGrafter"/>
</dbReference>
<evidence type="ECO:0000256" key="7">
    <source>
        <dbReference type="ARBA" id="ARBA00022795"/>
    </source>
</evidence>
<dbReference type="InterPro" id="IPR000897">
    <property type="entry name" value="SRP54_GTPase_dom"/>
</dbReference>
<dbReference type="FunFam" id="3.40.50.300:FF:000695">
    <property type="entry name" value="Flagellar biosynthesis regulator FlhF"/>
    <property type="match status" value="1"/>
</dbReference>
<keyword evidence="6" id="KW-0547">Nucleotide-binding</keyword>
<organism evidence="16 17">
    <name type="scientific">Paenibacillus agilis</name>
    <dbReference type="NCBI Taxonomy" id="3020863"/>
    <lineage>
        <taxon>Bacteria</taxon>
        <taxon>Bacillati</taxon>
        <taxon>Bacillota</taxon>
        <taxon>Bacilli</taxon>
        <taxon>Bacillales</taxon>
        <taxon>Paenibacillaceae</taxon>
        <taxon>Paenibacillus</taxon>
    </lineage>
</organism>
<evidence type="ECO:0000313" key="17">
    <source>
        <dbReference type="Proteomes" id="UP000318102"/>
    </source>
</evidence>
<dbReference type="Gene3D" id="1.20.120.1380">
    <property type="entry name" value="Flagellar FlhF biosynthesis protein, N domain"/>
    <property type="match status" value="1"/>
</dbReference>
<evidence type="ECO:0000256" key="9">
    <source>
        <dbReference type="ARBA" id="ARBA00023134"/>
    </source>
</evidence>
<dbReference type="GO" id="GO:0044781">
    <property type="term" value="P:bacterial-type flagellum organization"/>
    <property type="evidence" value="ECO:0007669"/>
    <property type="project" value="UniProtKB-UniRule"/>
</dbReference>
<comment type="caution">
    <text evidence="16">The sequence shown here is derived from an EMBL/GenBank/DDBJ whole genome shotgun (WGS) entry which is preliminary data.</text>
</comment>
<evidence type="ECO:0000256" key="12">
    <source>
        <dbReference type="ARBA" id="ARBA00025337"/>
    </source>
</evidence>
<name>A0A559J254_9BACL</name>
<comment type="subcellular location">
    <subcellularLocation>
        <location evidence="1">Cell membrane</location>
        <topology evidence="1">Peripheral membrane protein</topology>
        <orientation evidence="1">Cytoplasmic side</orientation>
    </subcellularLocation>
</comment>
<keyword evidence="16" id="KW-0966">Cell projection</keyword>
<keyword evidence="16" id="KW-0282">Flagellum</keyword>
<evidence type="ECO:0000259" key="15">
    <source>
        <dbReference type="SMART" id="SM00962"/>
    </source>
</evidence>
<keyword evidence="7" id="KW-1005">Bacterial flagellum biogenesis</keyword>
<keyword evidence="8" id="KW-0653">Protein transport</keyword>
<evidence type="ECO:0000256" key="8">
    <source>
        <dbReference type="ARBA" id="ARBA00022927"/>
    </source>
</evidence>
<dbReference type="InterPro" id="IPR047040">
    <property type="entry name" value="FlhF__GTPase_dom"/>
</dbReference>
<evidence type="ECO:0000256" key="2">
    <source>
        <dbReference type="ARBA" id="ARBA00008531"/>
    </source>
</evidence>
<evidence type="ECO:0000313" key="16">
    <source>
        <dbReference type="EMBL" id="TVX93964.1"/>
    </source>
</evidence>
<keyword evidence="5" id="KW-1003">Cell membrane</keyword>
<keyword evidence="4" id="KW-0813">Transport</keyword>
<comment type="function">
    <text evidence="12">Necessary for flagellar biosynthesis. May be involved in translocation of the flagellum.</text>
</comment>
<evidence type="ECO:0000256" key="10">
    <source>
        <dbReference type="ARBA" id="ARBA00023136"/>
    </source>
</evidence>
<dbReference type="GO" id="GO:0015031">
    <property type="term" value="P:protein transport"/>
    <property type="evidence" value="ECO:0007669"/>
    <property type="project" value="UniProtKB-KW"/>
</dbReference>
<protein>
    <recommendedName>
        <fullName evidence="3 13">Flagellar biosynthesis protein FlhF</fullName>
    </recommendedName>
</protein>
<dbReference type="NCBIfam" id="TIGR03499">
    <property type="entry name" value="FlhF"/>
    <property type="match status" value="1"/>
</dbReference>
<keyword evidence="16" id="KW-0969">Cilium</keyword>
<proteinExistence type="inferred from homology"/>
<dbReference type="PANTHER" id="PTHR43134:SF3">
    <property type="entry name" value="FLAGELLAR BIOSYNTHESIS PROTEIN FLHF"/>
    <property type="match status" value="1"/>
</dbReference>
<dbReference type="GO" id="GO:0003924">
    <property type="term" value="F:GTPase activity"/>
    <property type="evidence" value="ECO:0007669"/>
    <property type="project" value="UniProtKB-UniRule"/>
</dbReference>
<gene>
    <name evidence="16" type="primary">flhF</name>
    <name evidence="16" type="ORF">FPZ44_13420</name>
</gene>
<dbReference type="GO" id="GO:0005525">
    <property type="term" value="F:GTP binding"/>
    <property type="evidence" value="ECO:0007669"/>
    <property type="project" value="UniProtKB-UniRule"/>
</dbReference>
<keyword evidence="17" id="KW-1185">Reference proteome</keyword>
<dbReference type="SUPFAM" id="SSF52540">
    <property type="entry name" value="P-loop containing nucleoside triphosphate hydrolases"/>
    <property type="match status" value="1"/>
</dbReference>
<evidence type="ECO:0000256" key="6">
    <source>
        <dbReference type="ARBA" id="ARBA00022741"/>
    </source>
</evidence>
<evidence type="ECO:0000256" key="11">
    <source>
        <dbReference type="ARBA" id="ARBA00023225"/>
    </source>
</evidence>
<reference evidence="16 17" key="1">
    <citation type="submission" date="2019-07" db="EMBL/GenBank/DDBJ databases">
        <authorList>
            <person name="Kim J."/>
        </authorList>
    </citation>
    <scope>NUCLEOTIDE SEQUENCE [LARGE SCALE GENOMIC DNA]</scope>
    <source>
        <strain evidence="16 17">N4</strain>
    </source>
</reference>
<accession>A0A559J254</accession>
<dbReference type="EMBL" id="VNJK01000001">
    <property type="protein sequence ID" value="TVX93964.1"/>
    <property type="molecule type" value="Genomic_DNA"/>
</dbReference>
<dbReference type="GO" id="GO:0006614">
    <property type="term" value="P:SRP-dependent cotranslational protein targeting to membrane"/>
    <property type="evidence" value="ECO:0007669"/>
    <property type="project" value="UniProtKB-UniRule"/>
</dbReference>
<dbReference type="Proteomes" id="UP000318102">
    <property type="component" value="Unassembled WGS sequence"/>
</dbReference>
<dbReference type="SMART" id="SM00962">
    <property type="entry name" value="SRP54"/>
    <property type="match status" value="1"/>
</dbReference>